<evidence type="ECO:0008006" key="3">
    <source>
        <dbReference type="Google" id="ProtNLM"/>
    </source>
</evidence>
<dbReference type="EMBL" id="MAEI02000001">
    <property type="protein sequence ID" value="MEO1780685.1"/>
    <property type="molecule type" value="Genomic_DNA"/>
</dbReference>
<proteinExistence type="predicted"/>
<sequence length="76" mass="8573">MKRIAVLGTVILFVSLSTSQINLDDALPETSITASVTRASPEIYVFKGISSKKYLGLTRISYEYDAKNKWYIGYYL</sequence>
<evidence type="ECO:0000313" key="1">
    <source>
        <dbReference type="EMBL" id="MEO1780685.1"/>
    </source>
</evidence>
<comment type="caution">
    <text evidence="1">The sequence shown here is derived from an EMBL/GenBank/DDBJ whole genome shotgun (WGS) entry which is preliminary data.</text>
</comment>
<organism evidence="1 2">
    <name type="scientific">Enterococcus diestrammenae</name>
    <dbReference type="NCBI Taxonomy" id="1155073"/>
    <lineage>
        <taxon>Bacteria</taxon>
        <taxon>Bacillati</taxon>
        <taxon>Bacillota</taxon>
        <taxon>Bacilli</taxon>
        <taxon>Lactobacillales</taxon>
        <taxon>Enterococcaceae</taxon>
        <taxon>Enterococcus</taxon>
    </lineage>
</organism>
<keyword evidence="2" id="KW-1185">Reference proteome</keyword>
<accession>A0ABV0EY93</accession>
<dbReference type="Proteomes" id="UP001429357">
    <property type="component" value="Unassembled WGS sequence"/>
</dbReference>
<evidence type="ECO:0000313" key="2">
    <source>
        <dbReference type="Proteomes" id="UP001429357"/>
    </source>
</evidence>
<gene>
    <name evidence="1" type="ORF">BAU18_000236</name>
</gene>
<reference evidence="1 2" key="2">
    <citation type="submission" date="2024-02" db="EMBL/GenBank/DDBJ databases">
        <title>The Genome Sequence of Enterococcus diestrammenae JM9A.</title>
        <authorList>
            <person name="Earl A."/>
            <person name="Manson A."/>
            <person name="Gilmore M."/>
            <person name="Sanders J."/>
            <person name="Shea T."/>
            <person name="Howe W."/>
            <person name="Livny J."/>
            <person name="Cuomo C."/>
            <person name="Neafsey D."/>
            <person name="Birren B."/>
        </authorList>
    </citation>
    <scope>NUCLEOTIDE SEQUENCE [LARGE SCALE GENOMIC DNA]</scope>
    <source>
        <strain evidence="1 2">JM9A</strain>
    </source>
</reference>
<name>A0ABV0EY93_9ENTE</name>
<protein>
    <recommendedName>
        <fullName evidence="3">SH3b domain-containing protein</fullName>
    </recommendedName>
</protein>
<dbReference type="RefSeq" id="WP_161869045.1">
    <property type="nucleotide sequence ID" value="NZ_MAEI02000001.1"/>
</dbReference>
<reference evidence="2" key="1">
    <citation type="submission" date="2016-06" db="EMBL/GenBank/DDBJ databases">
        <title>Four novel species of enterococci isolated from chicken manure.</title>
        <authorList>
            <person name="Van Tyne D."/>
        </authorList>
    </citation>
    <scope>NUCLEOTIDE SEQUENCE [LARGE SCALE GENOMIC DNA]</scope>
    <source>
        <strain evidence="2">JM9A</strain>
    </source>
</reference>